<name>A0ABQ4S497_9HYPH</name>
<evidence type="ECO:0008006" key="3">
    <source>
        <dbReference type="Google" id="ProtNLM"/>
    </source>
</evidence>
<dbReference type="RefSeq" id="WP_238246924.1">
    <property type="nucleotide sequence ID" value="NZ_BPQP01000123.1"/>
</dbReference>
<evidence type="ECO:0000313" key="2">
    <source>
        <dbReference type="Proteomes" id="UP001055125"/>
    </source>
</evidence>
<dbReference type="EMBL" id="BPQP01000123">
    <property type="protein sequence ID" value="GJD97886.1"/>
    <property type="molecule type" value="Genomic_DNA"/>
</dbReference>
<protein>
    <recommendedName>
        <fullName evidence="3">Bacteriophage-related protein</fullName>
    </recommendedName>
</protein>
<dbReference type="Pfam" id="PF11149">
    <property type="entry name" value="DUF2924"/>
    <property type="match status" value="1"/>
</dbReference>
<proteinExistence type="predicted"/>
<comment type="caution">
    <text evidence="1">The sequence shown here is derived from an EMBL/GenBank/DDBJ whole genome shotgun (WGS) entry which is preliminary data.</text>
</comment>
<dbReference type="Proteomes" id="UP001055125">
    <property type="component" value="Unassembled WGS sequence"/>
</dbReference>
<keyword evidence="2" id="KW-1185">Reference proteome</keyword>
<sequence length="161" mass="18203">MRTGSQRTPQDDRLSADLARLAMLDPAGLQRRWRMVFGRSAPEHLSRALMHRVLAYRLQVDRHGDLSPATTRLLDRLRPDSPAEVLPPPDQPGTKPGTLLVREWKGELHRVMVLDPGFAWQGTTYDSLSRVAQAITGTKWNGPRFFGLRERPSSAQRSDAR</sequence>
<dbReference type="InterPro" id="IPR021322">
    <property type="entry name" value="DUF2924"/>
</dbReference>
<reference evidence="1" key="1">
    <citation type="journal article" date="2021" name="Front. Microbiol.">
        <title>Comprehensive Comparative Genomics and Phenotyping of Methylobacterium Species.</title>
        <authorList>
            <person name="Alessa O."/>
            <person name="Ogura Y."/>
            <person name="Fujitani Y."/>
            <person name="Takami H."/>
            <person name="Hayashi T."/>
            <person name="Sahin N."/>
            <person name="Tani A."/>
        </authorList>
    </citation>
    <scope>NUCLEOTIDE SEQUENCE</scope>
    <source>
        <strain evidence="1">DSM 19015</strain>
    </source>
</reference>
<evidence type="ECO:0000313" key="1">
    <source>
        <dbReference type="EMBL" id="GJD97886.1"/>
    </source>
</evidence>
<reference evidence="1" key="2">
    <citation type="submission" date="2021-08" db="EMBL/GenBank/DDBJ databases">
        <authorList>
            <person name="Tani A."/>
            <person name="Ola A."/>
            <person name="Ogura Y."/>
            <person name="Katsura K."/>
            <person name="Hayashi T."/>
        </authorList>
    </citation>
    <scope>NUCLEOTIDE SEQUENCE</scope>
    <source>
        <strain evidence="1">DSM 19015</strain>
    </source>
</reference>
<gene>
    <name evidence="1" type="ORF">OCOJLMKI_5125</name>
</gene>
<organism evidence="1 2">
    <name type="scientific">Methylobacterium iners</name>
    <dbReference type="NCBI Taxonomy" id="418707"/>
    <lineage>
        <taxon>Bacteria</taxon>
        <taxon>Pseudomonadati</taxon>
        <taxon>Pseudomonadota</taxon>
        <taxon>Alphaproteobacteria</taxon>
        <taxon>Hyphomicrobiales</taxon>
        <taxon>Methylobacteriaceae</taxon>
        <taxon>Methylobacterium</taxon>
    </lineage>
</organism>
<accession>A0ABQ4S497</accession>